<comment type="caution">
    <text evidence="1">The sequence shown here is derived from an EMBL/GenBank/DDBJ whole genome shotgun (WGS) entry which is preliminary data.</text>
</comment>
<organism evidence="1 2">
    <name type="scientific">Candidatus Fusicatenibacter merdavium</name>
    <dbReference type="NCBI Taxonomy" id="2838600"/>
    <lineage>
        <taxon>Bacteria</taxon>
        <taxon>Bacillati</taxon>
        <taxon>Bacillota</taxon>
        <taxon>Clostridia</taxon>
        <taxon>Lachnospirales</taxon>
        <taxon>Lachnospiraceae</taxon>
        <taxon>Fusicatenibacter</taxon>
    </lineage>
</organism>
<dbReference type="AlphaFoldDB" id="A0A9D2BII4"/>
<accession>A0A9D2BII4</accession>
<proteinExistence type="predicted"/>
<sequence length="297" mass="33937">MKAGALILSTVLTAGVLVVGFFAPEAVTSVVDRRLETETAEFETDSIQVESMEEMSDVLQLAGQGYHSFELEYGVVRDRTEMEELEQKALESLADAGLVEIRSFSYHDEYPLIAISDSGGEDMSSFYEAYGLDEEDDAAAYYREWYGDVAQTPEQEYDTAKGSTAAILWNCLLSNARQDVLNLVIDDRSGKAVSFSWQKGMTEEEQSRRIERFDEEWMQLYQEGETFLWDMMQKAGSFCETYYELKLTETAFEQVIEDFSETRMIGRMYFEDSQGDRMTITIQTLMDGTWYCMNVAL</sequence>
<protein>
    <submittedName>
        <fullName evidence="1">Uncharacterized protein</fullName>
    </submittedName>
</protein>
<reference evidence="1" key="2">
    <citation type="submission" date="2021-04" db="EMBL/GenBank/DDBJ databases">
        <authorList>
            <person name="Gilroy R."/>
        </authorList>
    </citation>
    <scope>NUCLEOTIDE SEQUENCE</scope>
    <source>
        <strain evidence="1">CHK183-1962</strain>
    </source>
</reference>
<gene>
    <name evidence="1" type="ORF">H9734_09750</name>
</gene>
<dbReference type="EMBL" id="DXEK01000161">
    <property type="protein sequence ID" value="HIX77860.1"/>
    <property type="molecule type" value="Genomic_DNA"/>
</dbReference>
<name>A0A9D2BII4_9FIRM</name>
<evidence type="ECO:0000313" key="2">
    <source>
        <dbReference type="Proteomes" id="UP000886890"/>
    </source>
</evidence>
<dbReference type="Proteomes" id="UP000886890">
    <property type="component" value="Unassembled WGS sequence"/>
</dbReference>
<reference evidence="1" key="1">
    <citation type="journal article" date="2021" name="PeerJ">
        <title>Extensive microbial diversity within the chicken gut microbiome revealed by metagenomics and culture.</title>
        <authorList>
            <person name="Gilroy R."/>
            <person name="Ravi A."/>
            <person name="Getino M."/>
            <person name="Pursley I."/>
            <person name="Horton D.L."/>
            <person name="Alikhan N.F."/>
            <person name="Baker D."/>
            <person name="Gharbi K."/>
            <person name="Hall N."/>
            <person name="Watson M."/>
            <person name="Adriaenssens E.M."/>
            <person name="Foster-Nyarko E."/>
            <person name="Jarju S."/>
            <person name="Secka A."/>
            <person name="Antonio M."/>
            <person name="Oren A."/>
            <person name="Chaudhuri R.R."/>
            <person name="La Ragione R."/>
            <person name="Hildebrand F."/>
            <person name="Pallen M.J."/>
        </authorList>
    </citation>
    <scope>NUCLEOTIDE SEQUENCE</scope>
    <source>
        <strain evidence="1">CHK183-1962</strain>
    </source>
</reference>
<evidence type="ECO:0000313" key="1">
    <source>
        <dbReference type="EMBL" id="HIX77860.1"/>
    </source>
</evidence>